<organism evidence="1 2">
    <name type="scientific">Streptomyces umbrinus</name>
    <dbReference type="NCBI Taxonomy" id="67370"/>
    <lineage>
        <taxon>Bacteria</taxon>
        <taxon>Bacillati</taxon>
        <taxon>Actinomycetota</taxon>
        <taxon>Actinomycetes</taxon>
        <taxon>Kitasatosporales</taxon>
        <taxon>Streptomycetaceae</taxon>
        <taxon>Streptomyces</taxon>
        <taxon>Streptomyces phaeochromogenes group</taxon>
    </lineage>
</organism>
<evidence type="ECO:0000313" key="1">
    <source>
        <dbReference type="EMBL" id="MDQ1033441.1"/>
    </source>
</evidence>
<gene>
    <name evidence="1" type="ORF">QF035_011023</name>
</gene>
<comment type="caution">
    <text evidence="1">The sequence shown here is derived from an EMBL/GenBank/DDBJ whole genome shotgun (WGS) entry which is preliminary data.</text>
</comment>
<dbReference type="RefSeq" id="WP_307530709.1">
    <property type="nucleotide sequence ID" value="NZ_JAUSZI010000002.1"/>
</dbReference>
<dbReference type="Proteomes" id="UP001230328">
    <property type="component" value="Unassembled WGS sequence"/>
</dbReference>
<reference evidence="1 2" key="1">
    <citation type="submission" date="2023-07" db="EMBL/GenBank/DDBJ databases">
        <title>Comparative genomics of wheat-associated soil bacteria to identify genetic determinants of phenazine resistance.</title>
        <authorList>
            <person name="Mouncey N."/>
        </authorList>
    </citation>
    <scope>NUCLEOTIDE SEQUENCE [LARGE SCALE GENOMIC DNA]</scope>
    <source>
        <strain evidence="1 2">V2I4</strain>
    </source>
</reference>
<protein>
    <submittedName>
        <fullName evidence="1">Uncharacterized protein</fullName>
    </submittedName>
</protein>
<evidence type="ECO:0000313" key="2">
    <source>
        <dbReference type="Proteomes" id="UP001230328"/>
    </source>
</evidence>
<name>A0ABU0TC94_9ACTN</name>
<proteinExistence type="predicted"/>
<accession>A0ABU0TC94</accession>
<dbReference type="EMBL" id="JAUSZI010000002">
    <property type="protein sequence ID" value="MDQ1033441.1"/>
    <property type="molecule type" value="Genomic_DNA"/>
</dbReference>
<sequence>MEPYDAFDAIDPFTAATRAFDCLKGALAGPESAALSHHELEDLVGLQGRELLRLLFQGHLDRVWLSLRDVPDQAVRL</sequence>
<keyword evidence="2" id="KW-1185">Reference proteome</keyword>